<dbReference type="EMBL" id="JAVFWL010000006">
    <property type="protein sequence ID" value="KAK6762207.1"/>
    <property type="molecule type" value="Genomic_DNA"/>
</dbReference>
<dbReference type="Gene3D" id="3.30.420.10">
    <property type="entry name" value="Ribonuclease H-like superfamily/Ribonuclease H"/>
    <property type="match status" value="1"/>
</dbReference>
<evidence type="ECO:0000313" key="1">
    <source>
        <dbReference type="EMBL" id="KAK6762207.1"/>
    </source>
</evidence>
<evidence type="ECO:0008006" key="3">
    <source>
        <dbReference type="Google" id="ProtNLM"/>
    </source>
</evidence>
<dbReference type="InterPro" id="IPR036397">
    <property type="entry name" value="RNaseH_sf"/>
</dbReference>
<dbReference type="Proteomes" id="UP001303046">
    <property type="component" value="Unassembled WGS sequence"/>
</dbReference>
<gene>
    <name evidence="1" type="primary">Necator_chrX.g23226</name>
    <name evidence="1" type="ORF">RB195_023063</name>
</gene>
<organism evidence="1 2">
    <name type="scientific">Necator americanus</name>
    <name type="common">Human hookworm</name>
    <dbReference type="NCBI Taxonomy" id="51031"/>
    <lineage>
        <taxon>Eukaryota</taxon>
        <taxon>Metazoa</taxon>
        <taxon>Ecdysozoa</taxon>
        <taxon>Nematoda</taxon>
        <taxon>Chromadorea</taxon>
        <taxon>Rhabditida</taxon>
        <taxon>Rhabditina</taxon>
        <taxon>Rhabditomorpha</taxon>
        <taxon>Strongyloidea</taxon>
        <taxon>Ancylostomatidae</taxon>
        <taxon>Bunostominae</taxon>
        <taxon>Necator</taxon>
    </lineage>
</organism>
<name>A0ABR1EHQ2_NECAM</name>
<protein>
    <recommendedName>
        <fullName evidence="3">Integrase catalytic domain-containing protein</fullName>
    </recommendedName>
</protein>
<sequence>MTMPKLEMNAITMAEIHKIIGALADEEVIIRFGYINTKDNSADAAKRDDETVKVYGIILTRTTTKLIHLDLVPDMSTNQPLLALRRFYARQGVPASVMSDN</sequence>
<comment type="caution">
    <text evidence="1">The sequence shown here is derived from an EMBL/GenBank/DDBJ whole genome shotgun (WGS) entry which is preliminary data.</text>
</comment>
<accession>A0ABR1EHQ2</accession>
<evidence type="ECO:0000313" key="2">
    <source>
        <dbReference type="Proteomes" id="UP001303046"/>
    </source>
</evidence>
<proteinExistence type="predicted"/>
<keyword evidence="2" id="KW-1185">Reference proteome</keyword>
<reference evidence="1 2" key="1">
    <citation type="submission" date="2023-08" db="EMBL/GenBank/DDBJ databases">
        <title>A Necator americanus chromosomal reference genome.</title>
        <authorList>
            <person name="Ilik V."/>
            <person name="Petrzelkova K.J."/>
            <person name="Pardy F."/>
            <person name="Fuh T."/>
            <person name="Niatou-Singa F.S."/>
            <person name="Gouil Q."/>
            <person name="Baker L."/>
            <person name="Ritchie M.E."/>
            <person name="Jex A.R."/>
            <person name="Gazzola D."/>
            <person name="Li H."/>
            <person name="Toshio Fujiwara R."/>
            <person name="Zhan B."/>
            <person name="Aroian R.V."/>
            <person name="Pafco B."/>
            <person name="Schwarz E.M."/>
        </authorList>
    </citation>
    <scope>NUCLEOTIDE SEQUENCE [LARGE SCALE GENOMIC DNA]</scope>
    <source>
        <strain evidence="1 2">Aroian</strain>
        <tissue evidence="1">Whole animal</tissue>
    </source>
</reference>